<sequence>SVSVSSTRRRRCFESTTTVRYENAGFATAPDARVYLQLPREVELLSADKPYTLLPDGSYEFSVGDLAAGQKGTIQIEDLVTCGDESVRGLTVCTRAWITPSNNKPAEPTPTVSITGRCSAETGMVRFVLRNTGTGDMAEPGLFRKYANGELASVEQFRLAAGDSLVLWVPSTGYTWRLEADQPAGNGDNTTASVTMEPCNGVAADSTVTSGFVNLLPADDEEAERSTECMPITDSYDPNDKLVTPRGRTEEFYTPTNTALKYKIRFQNTGTDVAYRVVVVDTLSEHLDLSTLQLGASSHPARVEVSGRGRPVLTWTFDSIMLPDSTADEPGSHGYILFSIKPRADLAEKTLVENYADIFFDFNSPIRTNLTQNRIFDMPPVINEAVRVRLEDVLATPGIAGFAPAAGRFGSELTLTGKRFAAIPADNKVYLNGKVATVVSATATELRVLVPAGATSGVLKVITPDGGATSSAQFQVYQPPVLTTFSPAEGMVGQPVTLTGEHLQAELIEGIKLGGLECE</sequence>
<dbReference type="STRING" id="1077936.SAMN05421545_3972"/>
<dbReference type="EMBL" id="FTNM01000015">
    <property type="protein sequence ID" value="SIR50890.1"/>
    <property type="molecule type" value="Genomic_DNA"/>
</dbReference>
<protein>
    <submittedName>
        <fullName evidence="3">Conserved repeat domain-containing protein</fullName>
    </submittedName>
</protein>
<gene>
    <name evidence="3" type="ORF">SAMN05421545_3972</name>
</gene>
<dbReference type="RefSeq" id="WP_200805505.1">
    <property type="nucleotide sequence ID" value="NZ_FTNM01000015.1"/>
</dbReference>
<dbReference type="Pfam" id="PF24595">
    <property type="entry name" value="DUF7619"/>
    <property type="match status" value="1"/>
</dbReference>
<feature type="domain" description="DUF7619" evidence="2">
    <location>
        <begin position="237"/>
        <end position="373"/>
    </location>
</feature>
<name>A0A1N7BHT7_9BACT</name>
<accession>A0A1N7BHT7</accession>
<dbReference type="Pfam" id="PF01833">
    <property type="entry name" value="TIG"/>
    <property type="match status" value="1"/>
</dbReference>
<feature type="non-terminal residue" evidence="3">
    <location>
        <position position="519"/>
    </location>
</feature>
<feature type="domain" description="IPT/TIG" evidence="1">
    <location>
        <begin position="399"/>
        <end position="475"/>
    </location>
</feature>
<dbReference type="InterPro" id="IPR055353">
    <property type="entry name" value="DUF7619"/>
</dbReference>
<dbReference type="InterPro" id="IPR014756">
    <property type="entry name" value="Ig_E-set"/>
</dbReference>
<evidence type="ECO:0000259" key="1">
    <source>
        <dbReference type="Pfam" id="PF01833"/>
    </source>
</evidence>
<feature type="non-terminal residue" evidence="3">
    <location>
        <position position="1"/>
    </location>
</feature>
<evidence type="ECO:0000313" key="4">
    <source>
        <dbReference type="Proteomes" id="UP000185924"/>
    </source>
</evidence>
<dbReference type="AlphaFoldDB" id="A0A1N7BHT7"/>
<keyword evidence="4" id="KW-1185">Reference proteome</keyword>
<dbReference type="Proteomes" id="UP000185924">
    <property type="component" value="Unassembled WGS sequence"/>
</dbReference>
<evidence type="ECO:0000313" key="3">
    <source>
        <dbReference type="EMBL" id="SIR50890.1"/>
    </source>
</evidence>
<dbReference type="SUPFAM" id="SSF81296">
    <property type="entry name" value="E set domains"/>
    <property type="match status" value="1"/>
</dbReference>
<organism evidence="3 4">
    <name type="scientific">Pontibacter lucknowensis</name>
    <dbReference type="NCBI Taxonomy" id="1077936"/>
    <lineage>
        <taxon>Bacteria</taxon>
        <taxon>Pseudomonadati</taxon>
        <taxon>Bacteroidota</taxon>
        <taxon>Cytophagia</taxon>
        <taxon>Cytophagales</taxon>
        <taxon>Hymenobacteraceae</taxon>
        <taxon>Pontibacter</taxon>
    </lineage>
</organism>
<proteinExistence type="predicted"/>
<dbReference type="InterPro" id="IPR013783">
    <property type="entry name" value="Ig-like_fold"/>
</dbReference>
<dbReference type="InterPro" id="IPR002909">
    <property type="entry name" value="IPT_dom"/>
</dbReference>
<reference evidence="4" key="1">
    <citation type="submission" date="2017-01" db="EMBL/GenBank/DDBJ databases">
        <authorList>
            <person name="Varghese N."/>
            <person name="Submissions S."/>
        </authorList>
    </citation>
    <scope>NUCLEOTIDE SEQUENCE [LARGE SCALE GENOMIC DNA]</scope>
    <source>
        <strain evidence="4">DM9</strain>
    </source>
</reference>
<dbReference type="Gene3D" id="2.60.40.10">
    <property type="entry name" value="Immunoglobulins"/>
    <property type="match status" value="2"/>
</dbReference>
<evidence type="ECO:0000259" key="2">
    <source>
        <dbReference type="Pfam" id="PF24595"/>
    </source>
</evidence>